<name>A0A1V9ZJR1_ACHHY</name>
<evidence type="ECO:0000313" key="8">
    <source>
        <dbReference type="EMBL" id="OQR98040.1"/>
    </source>
</evidence>
<dbReference type="PANTHER" id="PTHR16166:SF93">
    <property type="entry name" value="INTERMEMBRANE LIPID TRANSFER PROTEIN VPS13"/>
    <property type="match status" value="1"/>
</dbReference>
<dbReference type="PANTHER" id="PTHR16166">
    <property type="entry name" value="VACUOLAR PROTEIN SORTING-ASSOCIATED PROTEIN VPS13"/>
    <property type="match status" value="1"/>
</dbReference>
<dbReference type="EMBL" id="JNBR01000091">
    <property type="protein sequence ID" value="OQR98040.1"/>
    <property type="molecule type" value="Genomic_DNA"/>
</dbReference>
<gene>
    <name evidence="8" type="ORF">ACHHYP_09246</name>
</gene>
<keyword evidence="3" id="KW-0445">Lipid transport</keyword>
<feature type="compositionally biased region" description="Basic and acidic residues" evidence="4">
    <location>
        <begin position="129"/>
        <end position="142"/>
    </location>
</feature>
<dbReference type="GO" id="GO:0006623">
    <property type="term" value="P:protein targeting to vacuole"/>
    <property type="evidence" value="ECO:0007669"/>
    <property type="project" value="TreeGrafter"/>
</dbReference>
<dbReference type="Pfam" id="PF25036">
    <property type="entry name" value="VPS13_VAB"/>
    <property type="match status" value="1"/>
</dbReference>
<comment type="similarity">
    <text evidence="1">Belongs to the VPS13 family.</text>
</comment>
<evidence type="ECO:0000313" key="9">
    <source>
        <dbReference type="Proteomes" id="UP000243579"/>
    </source>
</evidence>
<feature type="domain" description="Chorein N-terminal" evidence="5">
    <location>
        <begin position="1"/>
        <end position="412"/>
    </location>
</feature>
<feature type="region of interest" description="Disordered" evidence="4">
    <location>
        <begin position="120"/>
        <end position="142"/>
    </location>
</feature>
<comment type="caution">
    <text evidence="8">The sequence shown here is derived from an EMBL/GenBank/DDBJ whole genome shotgun (WGS) entry which is preliminary data.</text>
</comment>
<evidence type="ECO:0000256" key="1">
    <source>
        <dbReference type="ARBA" id="ARBA00006545"/>
    </source>
</evidence>
<feature type="domain" description="Vacuolar protein sorting-associated protein 13 VPS13 adaptor binding" evidence="6">
    <location>
        <begin position="1701"/>
        <end position="2347"/>
    </location>
</feature>
<keyword evidence="9" id="KW-1185">Reference proteome</keyword>
<reference evidence="8 9" key="1">
    <citation type="journal article" date="2014" name="Genome Biol. Evol.">
        <title>The secreted proteins of Achlya hypogyna and Thraustotheca clavata identify the ancestral oomycete secretome and reveal gene acquisitions by horizontal gene transfer.</title>
        <authorList>
            <person name="Misner I."/>
            <person name="Blouin N."/>
            <person name="Leonard G."/>
            <person name="Richards T.A."/>
            <person name="Lane C.E."/>
        </authorList>
    </citation>
    <scope>NUCLEOTIDE SEQUENCE [LARGE SCALE GENOMIC DNA]</scope>
    <source>
        <strain evidence="8 9">ATCC 48635</strain>
    </source>
</reference>
<dbReference type="InterPro" id="IPR026847">
    <property type="entry name" value="VPS13"/>
</dbReference>
<dbReference type="InterPro" id="IPR026854">
    <property type="entry name" value="VPS13_N"/>
</dbReference>
<dbReference type="GO" id="GO:0006869">
    <property type="term" value="P:lipid transport"/>
    <property type="evidence" value="ECO:0007669"/>
    <property type="project" value="UniProtKB-KW"/>
</dbReference>
<dbReference type="OrthoDB" id="428159at2759"/>
<evidence type="ECO:0000259" key="5">
    <source>
        <dbReference type="Pfam" id="PF12624"/>
    </source>
</evidence>
<evidence type="ECO:0000259" key="6">
    <source>
        <dbReference type="Pfam" id="PF25036"/>
    </source>
</evidence>
<evidence type="ECO:0000256" key="4">
    <source>
        <dbReference type="SAM" id="MobiDB-lite"/>
    </source>
</evidence>
<evidence type="ECO:0000256" key="3">
    <source>
        <dbReference type="ARBA" id="ARBA00023055"/>
    </source>
</evidence>
<evidence type="ECO:0000256" key="2">
    <source>
        <dbReference type="ARBA" id="ARBA00022448"/>
    </source>
</evidence>
<protein>
    <submittedName>
        <fullName evidence="8">Vacuolar protein sorting-associated protein</fullName>
    </submittedName>
</protein>
<sequence length="3002" mass="326581">MFERYIEGLVVEYFSAWLEGFDKEGMRVALFSGKICFRDLKFKKDALDSLQLPVVLKEGRLGTLFVKVPWQRLGKESVHVVLEDLYLVLGPATADASYDERARWTKQHEIRMRELLHLGDDAPSVTSPRAEKEKDDDKPTRSGWKYKDKLVNTVLDNLTFELKRIHVRYEDASMQVAAHPLGFGISIDELKIATTNANGHVTFMDRAASHTPFVHKLVEMRQCYVYWDLMKAAGGSQMTYLIEPFNTTAKITENHDASSYNFIPKYRVRVSASDLVVAVAPQQCKDITNVLDFFSEHETYLKRSLCRQKRPTGGIRGNARAWWQYAIASTRLLLAQPMSYKGWRLYTFLYGFRSAYIPLHARSLGLASWKPPLDAAEAAALQALEDDPRVSAETLVFFRFCAKEEIAMEKARRKHIKDGGGVKGKSGKWSVAGLLKKSPAPSPVPSPSHAKEPPVSKFSLFSPTKKAEAAPVVPPSPTAPPSPALQVSLSPIERQLVYVTVGKWFFEDDAAVTPDPAPGAPPASPRSAKSPGILVGLDFAMARVQLSVAKESVNEAKQVVRKEFVRFNMADIALSVQHHLRVGKARTEQSVEFSIGAMELLDATVPAESPFAVIFGSLPHLKTKAPLVQVKYDAQPALSSLTVSIDPARLLYHKKAVDKIRKYVTPDLAKHPSTAAPAAEKADDEAPPIHIVVHASQLQLAVAGADDNFVLLHLTGVSVHSTDLQRGVAATVDAVDSLLVPVDQLGLLGDDATLQNNCRILKRFQCELSAALETDPLKWKYHVTFSPLIANLLEAQLRSLLHLGSYLVPPTGGSRPPAVAVDAVFEAPAVQVRIVGREVLRSGLQLDAATVTVGVTMESTGTVCIDAGLQELLVKEAVTTTTHRAYTFQGAVTTTLLAIAERSAVTVLLAPAACPAVTVGLPHVECHWNYHVLREVLACFVAPLPLAPVGASDAAVATLHVRVASGALRLNPSDAAEIVLRATTADVLLTAFDNSDVTIDVALDTIALTGVRDAAAPPTVLLDVPQPTTARIEMSGAGALALRDGAASYAEAKLGEVKVVYFHAFFVALGAYVGARVSDLFTWLYLTREGLGRRHLPPALIRCKVHCVCDQLALHLPLASEVHIATDAVTDDLVLRADKLLVTSARFGTTDYEQYRVECNVALASVMAAPGTAVTFVADNRTQRAEISVPHLTLDVDKAHVAALLALVEHNVGAPPVATETLPPVPAADEAADDEIIVALTVSAPEVVARLVADDGAVLVTATLEATDLHLNQFTNGAVTLGATVTTVTCADPTAAMHVRALARAEAHAVALSMELSPDGGRSVVVNLDTVQVAPHVQTLLAVASFLQALPRGNVVSAAATINLSLKLAEYSVKLCTYGSRVLSLLGAVECQVTQSSRRPVVNVKGHDTVLLLGYKWPLEAVMPRLHDTLHLLVPEVGRALCPGFGFEVDMALADRLQQVSAYLLDVHGVLSGDDLALLYATAKGYLAQLTPTVGGPPSAVDWVVTVVFNCASLTLVAPQAGTFAPMMRLFVYNLLLKDVFKSASSKSLSNDVSIQFSDEPERQLSEKEGLSLWCFNGALGAWEPCLEPWSFHASLVLTVEDDTTILRASFHGSKYQKCHLNLALSTLTNLCCVLCHLLGASPPVDIDGDIACGVYICNDSDAPVAYWGADADCRRPHDVPPHATVPLQLATETFFPSDQTISLCWDAWQPLNDVRLHSAGQFVYTLQAKDKATKKSMQVLLQVAARDGLRTLTISSVVRVFNDGDVPIRVGVVVLDDDASRIVNAGEIPPRTSLGLPMALCPSIGCTQLVFRPVEAAYDWSAPLAVDAEAVEAIATCPLPQEAKKPRGCTCLAAFSATVTPPNATSDVCTHCDWHFRVVSELLTPRNRNALSQHVAVHVLAPVTLENRCPVPITMLMFTTKKVPPPDMPVRPPQLDEEIEPVQIHLVQAATLAPNEVRHVYAASLLYKTYASMALVGQKWSPLKPLHAAEKDKAIWAVEDAEGRSHFLHWALVEDRYKQRQAVVYPGFILHDHTQLSLVFDVDASRLTSKKSFISFSSGSKNNLSASDSLETDVIHASLQALAKLPFEASGDMPSIPYMLSGTNDVSIRIDRTRSLRTSTSTVHLDAISDSVQNCHRVFSDSAKEWHDIGVLLRDHDHLTKLVTFVPRYMVLNNTPYALLLCPSALLKEKDLLRLPTLDSASGQPPPGVPGSKTYDADRDSFSAFHWSTMSDPTDPCVRLRPADATGWKWSGKFSIHDVGETSINAVNRVTGEIHIVRVQIRVYRGTQIYVVLSHEAQAPLYRIVNHSDEVLHFHQFLSGEPSADRKPTMRRLLPTDDVAFGWDEPYFVDERSLSLVFTNGLSCRVHVDQIADDIQHVDLNDKKIFLVVYLDGLTKVLYIKDSEPPPREHLLRATTKKPVLAAHTRYIVDCLLPATVVSLIDGAPAELLTITVSNVTLIGGLTPDDNEVEITVDRVQIDNQTTTALFPVAFAPTNTPEDDAKPDTPAPPFFHLSLIRLFYSPDIEFFKYFSALVQPAALQLDAAILLSMAQLITDCVNVVQGYFPHWFVQDHTLAFVEKLHAKSEPRVYFETLQLHPIKLCVTFTQSSLTPEAKQTVMAMVPLMFRVLQTNLANIDNASLHLNALHVSYSFSSISLLVSSVRQHYTTQCLRQIYSLIGSAEILGNPLGLVSNLGSGVKDFFYEPAAGMVQGPGQFVKGLSRGTESLVKNSVYGTFNAASKLTGSISTGLVNLSMDKTYIQARTNRKSAQGPTNVGAGLLLGTKQLGQGIFAGVSGVITKPVMGAYHNGLTGFVEGVGKGIIGVAVKPTAGILDLAAQTTAGITYSAATHDKKPKLFRQRLPRMMATSDRRLTIYSDETATIAMLLSKLQKDALSPDEQHELHVMLPGNRVVLATSHQLMALDMAVVTKPRLLWAYPVRHVLSSVSNDLGVNISIQAESVIVVKVPIEPHADRDRDRVEELVCKVVSQNNLASQMRVTASLR</sequence>
<dbReference type="Pfam" id="PF25037">
    <property type="entry name" value="VPS13_C"/>
    <property type="match status" value="1"/>
</dbReference>
<proteinExistence type="inferred from homology"/>
<dbReference type="InterPro" id="IPR056748">
    <property type="entry name" value="VPS13-like_C"/>
</dbReference>
<dbReference type="Pfam" id="PF12624">
    <property type="entry name" value="VPS13_N"/>
    <property type="match status" value="1"/>
</dbReference>
<organism evidence="8 9">
    <name type="scientific">Achlya hypogyna</name>
    <name type="common">Oomycete</name>
    <name type="synonym">Protoachlya hypogyna</name>
    <dbReference type="NCBI Taxonomy" id="1202772"/>
    <lineage>
        <taxon>Eukaryota</taxon>
        <taxon>Sar</taxon>
        <taxon>Stramenopiles</taxon>
        <taxon>Oomycota</taxon>
        <taxon>Saprolegniomycetes</taxon>
        <taxon>Saprolegniales</taxon>
        <taxon>Achlyaceae</taxon>
        <taxon>Achlya</taxon>
    </lineage>
</organism>
<feature type="domain" description="Intermembrane lipid transfer protein VPS13-like C-terminal" evidence="7">
    <location>
        <begin position="2860"/>
        <end position="2958"/>
    </location>
</feature>
<feature type="region of interest" description="Disordered" evidence="4">
    <location>
        <begin position="438"/>
        <end position="457"/>
    </location>
</feature>
<dbReference type="Proteomes" id="UP000243579">
    <property type="component" value="Unassembled WGS sequence"/>
</dbReference>
<keyword evidence="2" id="KW-0813">Transport</keyword>
<dbReference type="GO" id="GO:0045053">
    <property type="term" value="P:protein retention in Golgi apparatus"/>
    <property type="evidence" value="ECO:0007669"/>
    <property type="project" value="TreeGrafter"/>
</dbReference>
<evidence type="ECO:0000259" key="7">
    <source>
        <dbReference type="Pfam" id="PF25037"/>
    </source>
</evidence>
<accession>A0A1V9ZJR1</accession>
<dbReference type="InterPro" id="IPR009543">
    <property type="entry name" value="VPS13_VAB"/>
</dbReference>